<evidence type="ECO:0000256" key="2">
    <source>
        <dbReference type="ARBA" id="ARBA00022618"/>
    </source>
</evidence>
<dbReference type="CDD" id="cd19953">
    <property type="entry name" value="PDS5"/>
    <property type="match status" value="1"/>
</dbReference>
<dbReference type="SUPFAM" id="SSF48371">
    <property type="entry name" value="ARM repeat"/>
    <property type="match status" value="1"/>
</dbReference>
<dbReference type="GO" id="GO:0051301">
    <property type="term" value="P:cell division"/>
    <property type="evidence" value="ECO:0007669"/>
    <property type="project" value="UniProtKB-KW"/>
</dbReference>
<evidence type="ECO:0000256" key="7">
    <source>
        <dbReference type="ARBA" id="ARBA00023306"/>
    </source>
</evidence>
<dbReference type="GO" id="GO:0005634">
    <property type="term" value="C:nucleus"/>
    <property type="evidence" value="ECO:0007669"/>
    <property type="project" value="UniProtKB-SubCell"/>
</dbReference>
<proteinExistence type="predicted"/>
<evidence type="ECO:0000256" key="3">
    <source>
        <dbReference type="ARBA" id="ARBA00022763"/>
    </source>
</evidence>
<keyword evidence="6" id="KW-0539">Nucleus</keyword>
<accession>A0AAN9PK99</accession>
<dbReference type="GO" id="GO:0006281">
    <property type="term" value="P:DNA repair"/>
    <property type="evidence" value="ECO:0007669"/>
    <property type="project" value="UniProtKB-KW"/>
</dbReference>
<dbReference type="InterPro" id="IPR039776">
    <property type="entry name" value="Pds5"/>
</dbReference>
<evidence type="ECO:0000256" key="1">
    <source>
        <dbReference type="ARBA" id="ARBA00004123"/>
    </source>
</evidence>
<dbReference type="AlphaFoldDB" id="A0AAN9PK99"/>
<evidence type="ECO:0000313" key="9">
    <source>
        <dbReference type="Proteomes" id="UP001359559"/>
    </source>
</evidence>
<keyword evidence="4" id="KW-0498">Mitosis</keyword>
<dbReference type="GO" id="GO:0007064">
    <property type="term" value="P:mitotic sister chromatid cohesion"/>
    <property type="evidence" value="ECO:0007669"/>
    <property type="project" value="InterPro"/>
</dbReference>
<comment type="subcellular location">
    <subcellularLocation>
        <location evidence="1">Nucleus</location>
    </subcellularLocation>
</comment>
<dbReference type="EMBL" id="JAYKXN010000003">
    <property type="protein sequence ID" value="KAK7301356.1"/>
    <property type="molecule type" value="Genomic_DNA"/>
</dbReference>
<dbReference type="PANTHER" id="PTHR12663">
    <property type="entry name" value="ANDROGEN INDUCED INHIBITOR OF PROLIFERATION AS3 / PDS5-RELATED"/>
    <property type="match status" value="1"/>
</dbReference>
<reference evidence="8 9" key="1">
    <citation type="submission" date="2024-01" db="EMBL/GenBank/DDBJ databases">
        <title>The genomes of 5 underutilized Papilionoideae crops provide insights into root nodulation and disease resistance.</title>
        <authorList>
            <person name="Yuan L."/>
        </authorList>
    </citation>
    <scope>NUCLEOTIDE SEQUENCE [LARGE SCALE GENOMIC DNA]</scope>
    <source>
        <strain evidence="8">LY-2023</strain>
        <tissue evidence="8">Leaf</tissue>
    </source>
</reference>
<gene>
    <name evidence="8" type="ORF">RJT34_12219</name>
</gene>
<protein>
    <submittedName>
        <fullName evidence="8">Uncharacterized protein</fullName>
    </submittedName>
</protein>
<keyword evidence="9" id="KW-1185">Reference proteome</keyword>
<dbReference type="PANTHER" id="PTHR12663:SF50">
    <property type="entry name" value="SISTER CHROMATID COHESION PROTEIN PDS5 HOMOLOG B"/>
    <property type="match status" value="1"/>
</dbReference>
<dbReference type="InterPro" id="IPR011989">
    <property type="entry name" value="ARM-like"/>
</dbReference>
<dbReference type="Proteomes" id="UP001359559">
    <property type="component" value="Unassembled WGS sequence"/>
</dbReference>
<evidence type="ECO:0000256" key="5">
    <source>
        <dbReference type="ARBA" id="ARBA00023204"/>
    </source>
</evidence>
<sequence length="687" mass="78637">MDDPSLKRVSELGTQLAQRTRLNKDFIVKTLREAANALSELEQSPQPRTTKEVQAAKKREAALKPLTNALVCGGLLHHGDKDVRFLVSVCATELFRVKAPEPPFEDKHLRDIFKLVISLFADLADTASPFFSKKVKVLDTVAQLRCCVIMLEIDCIDLVLEMFNTFFSVVRDDHHASLINAMTSIMINILNESEETSQKLLEVILKNLIKQDASFAANQLAASVIKTCEQEDELNPLVCGFLTSCIYDRDAVSCELKEFYHEIIYEVFQCAPQMLLAVIPNLIEELLADQVEVRIKAVNLVGKLFALPEHHAAQKYHNLFVEFLKRFSDKSVDVRIRALQCAKSFYLANPSGSESHEIITSVEDRLLDFDDRVRMQAVLVACDICSSNTSVRKRALQKLIEIYQFYCNKCYEGSMKISHHFEEIPCKIMMLCYDKDCKEFRSQNIELVLADDLFPKHLCIEERTKHWIHMFSLFSSPHEKALSIILTQKRRLQNEMKNYLAMRKKLKEICSEEIQQKIESMFTEMAASFPDSRKAEEYLQKLNEIKDNNVFKSLERLLEEQTFKTGQTIKDELLGMIGDGNPFYEFLRSLFSKCSSNIFSTEHVEYILNYLSNIESGNKDLEDSSANLLLLTGEAICSAVRPERETAVMRLREGTAVLRLREGTAVMRLREGTAVMRLRPERETAVQ</sequence>
<dbReference type="GO" id="GO:0000785">
    <property type="term" value="C:chromatin"/>
    <property type="evidence" value="ECO:0007669"/>
    <property type="project" value="TreeGrafter"/>
</dbReference>
<dbReference type="Pfam" id="PF20168">
    <property type="entry name" value="PDS5"/>
    <property type="match status" value="2"/>
</dbReference>
<keyword evidence="5" id="KW-0234">DNA repair</keyword>
<organism evidence="8 9">
    <name type="scientific">Clitoria ternatea</name>
    <name type="common">Butterfly pea</name>
    <dbReference type="NCBI Taxonomy" id="43366"/>
    <lineage>
        <taxon>Eukaryota</taxon>
        <taxon>Viridiplantae</taxon>
        <taxon>Streptophyta</taxon>
        <taxon>Embryophyta</taxon>
        <taxon>Tracheophyta</taxon>
        <taxon>Spermatophyta</taxon>
        <taxon>Magnoliopsida</taxon>
        <taxon>eudicotyledons</taxon>
        <taxon>Gunneridae</taxon>
        <taxon>Pentapetalae</taxon>
        <taxon>rosids</taxon>
        <taxon>fabids</taxon>
        <taxon>Fabales</taxon>
        <taxon>Fabaceae</taxon>
        <taxon>Papilionoideae</taxon>
        <taxon>50 kb inversion clade</taxon>
        <taxon>NPAAA clade</taxon>
        <taxon>indigoferoid/millettioid clade</taxon>
        <taxon>Phaseoleae</taxon>
        <taxon>Clitoria</taxon>
    </lineage>
</organism>
<evidence type="ECO:0000256" key="6">
    <source>
        <dbReference type="ARBA" id="ARBA00023242"/>
    </source>
</evidence>
<evidence type="ECO:0000256" key="4">
    <source>
        <dbReference type="ARBA" id="ARBA00022776"/>
    </source>
</evidence>
<keyword evidence="2" id="KW-0132">Cell division</keyword>
<name>A0AAN9PK99_CLITE</name>
<dbReference type="Gene3D" id="1.25.10.10">
    <property type="entry name" value="Leucine-rich Repeat Variant"/>
    <property type="match status" value="1"/>
</dbReference>
<dbReference type="GO" id="GO:0035825">
    <property type="term" value="P:homologous recombination"/>
    <property type="evidence" value="ECO:0007669"/>
    <property type="project" value="UniProtKB-ARBA"/>
</dbReference>
<evidence type="ECO:0000313" key="8">
    <source>
        <dbReference type="EMBL" id="KAK7301356.1"/>
    </source>
</evidence>
<keyword evidence="7" id="KW-0131">Cell cycle</keyword>
<comment type="caution">
    <text evidence="8">The sequence shown here is derived from an EMBL/GenBank/DDBJ whole genome shotgun (WGS) entry which is preliminary data.</text>
</comment>
<dbReference type="InterPro" id="IPR016024">
    <property type="entry name" value="ARM-type_fold"/>
</dbReference>
<keyword evidence="3" id="KW-0227">DNA damage</keyword>